<comment type="caution">
    <text evidence="8">Lacks conserved residue(s) required for the propagation of feature annotation.</text>
</comment>
<evidence type="ECO:0000256" key="9">
    <source>
        <dbReference type="SAM" id="MobiDB-lite"/>
    </source>
</evidence>
<accession>A0AAD3T2H2</accession>
<keyword evidence="12" id="KW-1185">Reference proteome</keyword>
<dbReference type="PANTHER" id="PTHR33573">
    <property type="entry name" value="CASP-LIKE PROTEIN 4A4"/>
    <property type="match status" value="1"/>
</dbReference>
<evidence type="ECO:0000256" key="3">
    <source>
        <dbReference type="ARBA" id="ARBA00011489"/>
    </source>
</evidence>
<keyword evidence="6 8" id="KW-1133">Transmembrane helix</keyword>
<keyword evidence="5 8" id="KW-0812">Transmembrane</keyword>
<evidence type="ECO:0000256" key="4">
    <source>
        <dbReference type="ARBA" id="ARBA00022475"/>
    </source>
</evidence>
<comment type="subcellular location">
    <subcellularLocation>
        <location evidence="1 8">Cell membrane</location>
        <topology evidence="1 8">Multi-pass membrane protein</topology>
    </subcellularLocation>
</comment>
<reference evidence="11" key="1">
    <citation type="submission" date="2023-05" db="EMBL/GenBank/DDBJ databases">
        <title>Nepenthes gracilis genome sequencing.</title>
        <authorList>
            <person name="Fukushima K."/>
        </authorList>
    </citation>
    <scope>NUCLEOTIDE SEQUENCE</scope>
    <source>
        <strain evidence="11">SING2019-196</strain>
    </source>
</reference>
<sequence>MRQMMNGEKKLGEVGIQLPVTKGTAASPAVETGTMSGPLESSFGTSDQKGRTSIDAIHAVLRLLCLFSSVIALSLMITAKEDSTISLYGFQLPVFSKWTFSDSFECLFDVVSVAEYDECLLSRYLVGVSAAVVAHSLLQLLIDLLKLWRKAPVISSRNYAWLIFAGDQVKWLKI</sequence>
<proteinExistence type="inferred from homology"/>
<keyword evidence="4 8" id="KW-1003">Cell membrane</keyword>
<comment type="subunit">
    <text evidence="3 8">Homodimer and heterodimers.</text>
</comment>
<dbReference type="Pfam" id="PF04535">
    <property type="entry name" value="CASP_dom"/>
    <property type="match status" value="1"/>
</dbReference>
<organism evidence="11 12">
    <name type="scientific">Nepenthes gracilis</name>
    <name type="common">Slender pitcher plant</name>
    <dbReference type="NCBI Taxonomy" id="150966"/>
    <lineage>
        <taxon>Eukaryota</taxon>
        <taxon>Viridiplantae</taxon>
        <taxon>Streptophyta</taxon>
        <taxon>Embryophyta</taxon>
        <taxon>Tracheophyta</taxon>
        <taxon>Spermatophyta</taxon>
        <taxon>Magnoliopsida</taxon>
        <taxon>eudicotyledons</taxon>
        <taxon>Gunneridae</taxon>
        <taxon>Pentapetalae</taxon>
        <taxon>Caryophyllales</taxon>
        <taxon>Nepenthaceae</taxon>
        <taxon>Nepenthes</taxon>
    </lineage>
</organism>
<dbReference type="GO" id="GO:0005886">
    <property type="term" value="C:plasma membrane"/>
    <property type="evidence" value="ECO:0007669"/>
    <property type="project" value="UniProtKB-SubCell"/>
</dbReference>
<dbReference type="PANTHER" id="PTHR33573:SF48">
    <property type="entry name" value="CASP-LIKE PROTEIN 3A1"/>
    <property type="match status" value="1"/>
</dbReference>
<dbReference type="EMBL" id="BSYO01000024">
    <property type="protein sequence ID" value="GMH22220.1"/>
    <property type="molecule type" value="Genomic_DNA"/>
</dbReference>
<feature type="transmembrane region" description="Helical" evidence="8">
    <location>
        <begin position="59"/>
        <end position="79"/>
    </location>
</feature>
<feature type="region of interest" description="Disordered" evidence="9">
    <location>
        <begin position="25"/>
        <end position="47"/>
    </location>
</feature>
<evidence type="ECO:0000256" key="6">
    <source>
        <dbReference type="ARBA" id="ARBA00022989"/>
    </source>
</evidence>
<evidence type="ECO:0000256" key="2">
    <source>
        <dbReference type="ARBA" id="ARBA00007651"/>
    </source>
</evidence>
<evidence type="ECO:0000256" key="5">
    <source>
        <dbReference type="ARBA" id="ARBA00022692"/>
    </source>
</evidence>
<comment type="similarity">
    <text evidence="2 8">Belongs to the Casparian strip membrane proteins (CASP) family.</text>
</comment>
<evidence type="ECO:0000313" key="11">
    <source>
        <dbReference type="EMBL" id="GMH22220.1"/>
    </source>
</evidence>
<dbReference type="Proteomes" id="UP001279734">
    <property type="component" value="Unassembled WGS sequence"/>
</dbReference>
<evidence type="ECO:0000259" key="10">
    <source>
        <dbReference type="Pfam" id="PF04535"/>
    </source>
</evidence>
<feature type="transmembrane region" description="Helical" evidence="8">
    <location>
        <begin position="124"/>
        <end position="142"/>
    </location>
</feature>
<evidence type="ECO:0000313" key="12">
    <source>
        <dbReference type="Proteomes" id="UP001279734"/>
    </source>
</evidence>
<name>A0AAD3T2H2_NEPGR</name>
<keyword evidence="7 8" id="KW-0472">Membrane</keyword>
<evidence type="ECO:0000256" key="1">
    <source>
        <dbReference type="ARBA" id="ARBA00004651"/>
    </source>
</evidence>
<protein>
    <recommendedName>
        <fullName evidence="8">CASP-like protein</fullName>
    </recommendedName>
</protein>
<feature type="domain" description="Casparian strip membrane protein" evidence="10">
    <location>
        <begin position="53"/>
        <end position="169"/>
    </location>
</feature>
<evidence type="ECO:0000256" key="7">
    <source>
        <dbReference type="ARBA" id="ARBA00023136"/>
    </source>
</evidence>
<evidence type="ECO:0000256" key="8">
    <source>
        <dbReference type="RuleBase" id="RU361233"/>
    </source>
</evidence>
<comment type="caution">
    <text evidence="11">The sequence shown here is derived from an EMBL/GenBank/DDBJ whole genome shotgun (WGS) entry which is preliminary data.</text>
</comment>
<dbReference type="InterPro" id="IPR006702">
    <property type="entry name" value="CASP_dom"/>
</dbReference>
<dbReference type="AlphaFoldDB" id="A0AAD3T2H2"/>
<gene>
    <name evidence="11" type="ORF">Nepgr_024063</name>
</gene>